<proteinExistence type="predicted"/>
<name>A0A229SWH2_9PSEU</name>
<gene>
    <name evidence="2" type="ORF">CF165_31035</name>
</gene>
<dbReference type="InterPro" id="IPR009732">
    <property type="entry name" value="DUF1304"/>
</dbReference>
<dbReference type="RefSeq" id="WP_093951139.1">
    <property type="nucleotide sequence ID" value="NZ_NMUL01000034.1"/>
</dbReference>
<accession>A0A229SWH2</accession>
<organism evidence="2 3">
    <name type="scientific">Amycolatopsis vastitatis</name>
    <dbReference type="NCBI Taxonomy" id="1905142"/>
    <lineage>
        <taxon>Bacteria</taxon>
        <taxon>Bacillati</taxon>
        <taxon>Actinomycetota</taxon>
        <taxon>Actinomycetes</taxon>
        <taxon>Pseudonocardiales</taxon>
        <taxon>Pseudonocardiaceae</taxon>
        <taxon>Amycolatopsis</taxon>
    </lineage>
</organism>
<dbReference type="AlphaFoldDB" id="A0A229SWH2"/>
<dbReference type="Pfam" id="PF06993">
    <property type="entry name" value="DUF1304"/>
    <property type="match status" value="1"/>
</dbReference>
<dbReference type="OrthoDB" id="9803832at2"/>
<evidence type="ECO:0000256" key="1">
    <source>
        <dbReference type="SAM" id="Phobius"/>
    </source>
</evidence>
<keyword evidence="3" id="KW-1185">Reference proteome</keyword>
<feature type="transmembrane region" description="Helical" evidence="1">
    <location>
        <begin position="6"/>
        <end position="25"/>
    </location>
</feature>
<protein>
    <submittedName>
        <fullName evidence="2">Epimerase</fullName>
    </submittedName>
</protein>
<sequence>MNVPAQVLALVAALMHLWIFTMESVRFSRPEVHAMFEVRAADVATIRPWAFHQGCYNALLALQVLAGLTAAHSGAIAAGQALVAAAGASMLAASVALIAFDPRRARIKGLIGQGAPALATLIALMA</sequence>
<reference evidence="3" key="1">
    <citation type="submission" date="2017-07" db="EMBL/GenBank/DDBJ databases">
        <title>Comparative genome mining reveals phylogenetic distribution patterns of secondary metabolites in Amycolatopsis.</title>
        <authorList>
            <person name="Adamek M."/>
            <person name="Alanjary M."/>
            <person name="Sales-Ortells H."/>
            <person name="Goodfellow M."/>
            <person name="Bull A.T."/>
            <person name="Kalinowski J."/>
            <person name="Ziemert N."/>
        </authorList>
    </citation>
    <scope>NUCLEOTIDE SEQUENCE [LARGE SCALE GENOMIC DNA]</scope>
    <source>
        <strain evidence="3">H5</strain>
    </source>
</reference>
<keyword evidence="1" id="KW-0472">Membrane</keyword>
<evidence type="ECO:0000313" key="2">
    <source>
        <dbReference type="EMBL" id="OXM63328.1"/>
    </source>
</evidence>
<dbReference type="EMBL" id="NMUL01000034">
    <property type="protein sequence ID" value="OXM63328.1"/>
    <property type="molecule type" value="Genomic_DNA"/>
</dbReference>
<evidence type="ECO:0000313" key="3">
    <source>
        <dbReference type="Proteomes" id="UP000215199"/>
    </source>
</evidence>
<keyword evidence="1" id="KW-1133">Transmembrane helix</keyword>
<dbReference type="Proteomes" id="UP000215199">
    <property type="component" value="Unassembled WGS sequence"/>
</dbReference>
<feature type="transmembrane region" description="Helical" evidence="1">
    <location>
        <begin position="81"/>
        <end position="100"/>
    </location>
</feature>
<comment type="caution">
    <text evidence="2">The sequence shown here is derived from an EMBL/GenBank/DDBJ whole genome shotgun (WGS) entry which is preliminary data.</text>
</comment>
<keyword evidence="1" id="KW-0812">Transmembrane</keyword>